<organism evidence="1 2">
    <name type="scientific">Vararia minispora EC-137</name>
    <dbReference type="NCBI Taxonomy" id="1314806"/>
    <lineage>
        <taxon>Eukaryota</taxon>
        <taxon>Fungi</taxon>
        <taxon>Dikarya</taxon>
        <taxon>Basidiomycota</taxon>
        <taxon>Agaricomycotina</taxon>
        <taxon>Agaricomycetes</taxon>
        <taxon>Russulales</taxon>
        <taxon>Lachnocladiaceae</taxon>
        <taxon>Vararia</taxon>
    </lineage>
</organism>
<keyword evidence="2" id="KW-1185">Reference proteome</keyword>
<reference evidence="1" key="1">
    <citation type="submission" date="2021-02" db="EMBL/GenBank/DDBJ databases">
        <authorList>
            <consortium name="DOE Joint Genome Institute"/>
            <person name="Ahrendt S."/>
            <person name="Looney B.P."/>
            <person name="Miyauchi S."/>
            <person name="Morin E."/>
            <person name="Drula E."/>
            <person name="Courty P.E."/>
            <person name="Chicoki N."/>
            <person name="Fauchery L."/>
            <person name="Kohler A."/>
            <person name="Kuo A."/>
            <person name="Labutti K."/>
            <person name="Pangilinan J."/>
            <person name="Lipzen A."/>
            <person name="Riley R."/>
            <person name="Andreopoulos W."/>
            <person name="He G."/>
            <person name="Johnson J."/>
            <person name="Barry K.W."/>
            <person name="Grigoriev I.V."/>
            <person name="Nagy L."/>
            <person name="Hibbett D."/>
            <person name="Henrissat B."/>
            <person name="Matheny P.B."/>
            <person name="Labbe J."/>
            <person name="Martin F."/>
        </authorList>
    </citation>
    <scope>NUCLEOTIDE SEQUENCE</scope>
    <source>
        <strain evidence="1">EC-137</strain>
    </source>
</reference>
<evidence type="ECO:0000313" key="1">
    <source>
        <dbReference type="EMBL" id="KAI0035309.1"/>
    </source>
</evidence>
<name>A0ACB8QU23_9AGAM</name>
<sequence length="622" mass="70780">MVLTHLQNLTGVDILAVFKRTHAYDVFANRGLLVRYVLLPTSLLLLLWTILRSSTNGIPTRSRLFGPGTNQHVIYQDTPPLYPARRPASWKAAAEEVKDTFLHAWNAYERIAVPHDELRPVSRDHTDNFNGWGVTIHDSLDTMLLMNLTDTFERAVEQVEKQDFWLHPNKRAPFFETTIRHIGGLLSAYALSGKPVLLEKADLLARKLSPVFETESGLPQFSVNPTTGNVSDRKTVCLAEISSYQPEYTYLSKATGNPIHFKNADRVWRILQKADVSGLGGMLPTDWSLEKGAPNDDKLTIGAQGDSAHEYTLKQYILTGKTDKRLVEMYLRMTTQMITRMLWITPKRRILYPGASIGIYPDDHRDRTFEHLACFLPGLFILGVEALPLDDLGSIGIDFNSLSSDLNAEGKAAYQKLSNYKLSDLHRWAAEGMGEACAVMYADQPTGLAPDEATMSSRSTRWFDELEQWREDGRKGSPPGIEKIKPTRQKPDGLKVAYESREYVIKRKGYELRPETIESMFLLWRVTGQIRWRVHGWNMFRAIINSAKMQEGFASVFDVGVWPPSHTDSMPRTFFTLSLKYLYLMFNDDLLVPLDRWVFNTEAHPMPVFTWTEDEQAQLGIS</sequence>
<dbReference type="EMBL" id="MU273486">
    <property type="protein sequence ID" value="KAI0035309.1"/>
    <property type="molecule type" value="Genomic_DNA"/>
</dbReference>
<gene>
    <name evidence="1" type="ORF">K488DRAFT_43562</name>
</gene>
<dbReference type="Proteomes" id="UP000814128">
    <property type="component" value="Unassembled WGS sequence"/>
</dbReference>
<proteinExistence type="predicted"/>
<evidence type="ECO:0000313" key="2">
    <source>
        <dbReference type="Proteomes" id="UP000814128"/>
    </source>
</evidence>
<comment type="caution">
    <text evidence="1">The sequence shown here is derived from an EMBL/GenBank/DDBJ whole genome shotgun (WGS) entry which is preliminary data.</text>
</comment>
<reference evidence="1" key="2">
    <citation type="journal article" date="2022" name="New Phytol.">
        <title>Evolutionary transition to the ectomycorrhizal habit in the genomes of a hyperdiverse lineage of mushroom-forming fungi.</title>
        <authorList>
            <person name="Looney B."/>
            <person name="Miyauchi S."/>
            <person name="Morin E."/>
            <person name="Drula E."/>
            <person name="Courty P.E."/>
            <person name="Kohler A."/>
            <person name="Kuo A."/>
            <person name="LaButti K."/>
            <person name="Pangilinan J."/>
            <person name="Lipzen A."/>
            <person name="Riley R."/>
            <person name="Andreopoulos W."/>
            <person name="He G."/>
            <person name="Johnson J."/>
            <person name="Nolan M."/>
            <person name="Tritt A."/>
            <person name="Barry K.W."/>
            <person name="Grigoriev I.V."/>
            <person name="Nagy L.G."/>
            <person name="Hibbett D."/>
            <person name="Henrissat B."/>
            <person name="Matheny P.B."/>
            <person name="Labbe J."/>
            <person name="Martin F.M."/>
        </authorList>
    </citation>
    <scope>NUCLEOTIDE SEQUENCE</scope>
    <source>
        <strain evidence="1">EC-137</strain>
    </source>
</reference>
<protein>
    <submittedName>
        <fullName evidence="1">Mannosidase</fullName>
    </submittedName>
</protein>
<accession>A0ACB8QU23</accession>